<organism evidence="4 5">
    <name type="scientific">Archaeoglobus profundus (strain DSM 5631 / JCM 9629 / NBRC 100127 / Av18)</name>
    <dbReference type="NCBI Taxonomy" id="572546"/>
    <lineage>
        <taxon>Archaea</taxon>
        <taxon>Methanobacteriati</taxon>
        <taxon>Methanobacteriota</taxon>
        <taxon>Archaeoglobi</taxon>
        <taxon>Archaeoglobales</taxon>
        <taxon>Archaeoglobaceae</taxon>
        <taxon>Archaeoglobus</taxon>
    </lineage>
</organism>
<dbReference type="InterPro" id="IPR051429">
    <property type="entry name" value="Encapsulin_nc"/>
</dbReference>
<dbReference type="KEGG" id="apo:Arcpr_1503"/>
<evidence type="ECO:0000313" key="4">
    <source>
        <dbReference type="EMBL" id="ADB58549.1"/>
    </source>
</evidence>
<keyword evidence="5" id="KW-1185">Reference proteome</keyword>
<evidence type="ECO:0000313" key="5">
    <source>
        <dbReference type="Proteomes" id="UP000001901"/>
    </source>
</evidence>
<dbReference type="Gene3D" id="3.30.2320.10">
    <property type="entry name" value="hypothetical protein PF0899 domain"/>
    <property type="match status" value="1"/>
</dbReference>
<dbReference type="SUPFAM" id="SSF56563">
    <property type="entry name" value="Major capsid protein gp5"/>
    <property type="match status" value="1"/>
</dbReference>
<dbReference type="GO" id="GO:0140737">
    <property type="term" value="C:encapsulin nanocompartment"/>
    <property type="evidence" value="ECO:0007669"/>
    <property type="project" value="UniProtKB-SubCell"/>
</dbReference>
<dbReference type="SMR" id="D2REK5"/>
<name>D2REK5_ARCPA</name>
<evidence type="ECO:0000256" key="1">
    <source>
        <dbReference type="ARBA" id="ARBA00004328"/>
    </source>
</evidence>
<dbReference type="EMBL" id="CP001857">
    <property type="protein sequence ID" value="ADB58549.1"/>
    <property type="molecule type" value="Genomic_DNA"/>
</dbReference>
<dbReference type="InterPro" id="IPR024455">
    <property type="entry name" value="Phage_capsid"/>
</dbReference>
<dbReference type="PaxDb" id="572546-Arcpr_1503"/>
<dbReference type="STRING" id="572546.Arcpr_1503"/>
<keyword evidence="3" id="KW-1284">Encapsulin nanocompartment</keyword>
<evidence type="ECO:0000256" key="2">
    <source>
        <dbReference type="ARBA" id="ARBA00033738"/>
    </source>
</evidence>
<dbReference type="AlphaFoldDB" id="D2REK5"/>
<dbReference type="eggNOG" id="arCOG05909">
    <property type="taxonomic scope" value="Archaea"/>
</dbReference>
<reference evidence="4 5" key="1">
    <citation type="journal article" date="2010" name="Stand. Genomic Sci.">
        <title>Complete genome sequence of Archaeoglobus profundus type strain (AV18).</title>
        <authorList>
            <person name="von Jan M."/>
            <person name="Lapidus A."/>
            <person name="Del Rio T.G."/>
            <person name="Copeland A."/>
            <person name="Tice H."/>
            <person name="Cheng J.F."/>
            <person name="Lucas S."/>
            <person name="Chen F."/>
            <person name="Nolan M."/>
            <person name="Goodwin L."/>
            <person name="Han C."/>
            <person name="Pitluck S."/>
            <person name="Liolios K."/>
            <person name="Ivanova N."/>
            <person name="Mavromatis K."/>
            <person name="Ovchinnikova G."/>
            <person name="Chertkov O."/>
            <person name="Pati A."/>
            <person name="Chen A."/>
            <person name="Palaniappan K."/>
            <person name="Land M."/>
            <person name="Hauser L."/>
            <person name="Chang Y.J."/>
            <person name="Jeffries C.D."/>
            <person name="Saunders E."/>
            <person name="Brettin T."/>
            <person name="Detter J.C."/>
            <person name="Chain P."/>
            <person name="Eichinger K."/>
            <person name="Huber H."/>
            <person name="Spring S."/>
            <person name="Rohde M."/>
            <person name="Goker M."/>
            <person name="Wirth R."/>
            <person name="Woyke T."/>
            <person name="Bristow J."/>
            <person name="Eisen J.A."/>
            <person name="Markowitz V."/>
            <person name="Hugenholtz P."/>
            <person name="Kyrpides N.C."/>
            <person name="Klenk H.P."/>
        </authorList>
    </citation>
    <scope>NUCLEOTIDE SEQUENCE [LARGE SCALE GENOMIC DNA]</scope>
    <source>
        <strain evidence="5">DSM 5631 / JCM 9629 / NBRC 100127 / Av18</strain>
    </source>
</reference>
<sequence>MTVITSQVLPAEVLQVISDLVVQEALNVRVGRQLVTIEKVSPGTQVYKYRKFTGFSEVAEIPEGAEFPLEGIKFEEATIEIKKIGKAFKVTREENLANKIMSIANLAKDAARVVALEEDKRILDTLTNGAGDSVPASASWSSDTADPYEDVNSAVAKLEENYLYRPDVIVLHPSKIAELRKLAVANAKVTYTELIESLGLKIVGTPQIDSTKALVLDTKNAGLLVLAEDISVEGPTYEQKSQSYLINVFERFGVGVVRPSAICVITGI</sequence>
<dbReference type="PANTHER" id="PTHR37165:SF1">
    <property type="entry name" value="TYPE 1 ENCAPSULIN SHELL PROTEIN"/>
    <property type="match status" value="1"/>
</dbReference>
<dbReference type="Pfam" id="PF25209">
    <property type="entry name" value="Phage_capsid_4"/>
    <property type="match status" value="1"/>
</dbReference>
<gene>
    <name evidence="4" type="ordered locus">Arcpr_1503</name>
</gene>
<dbReference type="PANTHER" id="PTHR37165">
    <property type="entry name" value="PEPTIDASE U56 FAMILY"/>
    <property type="match status" value="1"/>
</dbReference>
<dbReference type="Gene3D" id="3.30.2400.10">
    <property type="entry name" value="Major capsid protein gp5"/>
    <property type="match status" value="1"/>
</dbReference>
<evidence type="ECO:0000256" key="3">
    <source>
        <dbReference type="ARBA" id="ARBA00033787"/>
    </source>
</evidence>
<dbReference type="NCBIfam" id="TIGR01554">
    <property type="entry name" value="major_cap_HK97"/>
    <property type="match status" value="1"/>
</dbReference>
<proteinExistence type="predicted"/>
<accession>D2REK5</accession>
<protein>
    <submittedName>
        <fullName evidence="4">Uncharacterized protein</fullName>
    </submittedName>
</protein>
<dbReference type="HOGENOM" id="CLU_1036647_0_0_2"/>
<comment type="subcellular location">
    <subcellularLocation>
        <location evidence="2">Encapsulin nanocompartment</location>
    </subcellularLocation>
    <subcellularLocation>
        <location evidence="1">Virion</location>
    </subcellularLocation>
</comment>
<dbReference type="Proteomes" id="UP000001901">
    <property type="component" value="Chromosome"/>
</dbReference>